<dbReference type="OrthoDB" id="537060at2759"/>
<feature type="domain" description="EF-hand" evidence="3">
    <location>
        <begin position="41"/>
        <end position="70"/>
    </location>
</feature>
<dbReference type="InterPro" id="IPR018247">
    <property type="entry name" value="EF_Hand_1_Ca_BS"/>
</dbReference>
<keyword evidence="2" id="KW-0812">Transmembrane</keyword>
<reference evidence="4" key="1">
    <citation type="journal article" date="2020" name="bioRxiv">
        <title>Comparative genomics of Chlamydomonas.</title>
        <authorList>
            <person name="Craig R.J."/>
            <person name="Hasan A.R."/>
            <person name="Ness R.W."/>
            <person name="Keightley P.D."/>
        </authorList>
    </citation>
    <scope>NUCLEOTIDE SEQUENCE</scope>
    <source>
        <strain evidence="4">SAG 7.73</strain>
    </source>
</reference>
<evidence type="ECO:0000313" key="5">
    <source>
        <dbReference type="Proteomes" id="UP000650467"/>
    </source>
</evidence>
<comment type="caution">
    <text evidence="4">The sequence shown here is derived from an EMBL/GenBank/DDBJ whole genome shotgun (WGS) entry which is preliminary data.</text>
</comment>
<feature type="region of interest" description="Disordered" evidence="1">
    <location>
        <begin position="290"/>
        <end position="318"/>
    </location>
</feature>
<feature type="compositionally biased region" description="Basic and acidic residues" evidence="1">
    <location>
        <begin position="1"/>
        <end position="22"/>
    </location>
</feature>
<dbReference type="PROSITE" id="PS50222">
    <property type="entry name" value="EF_HAND_2"/>
    <property type="match status" value="1"/>
</dbReference>
<dbReference type="InterPro" id="IPR002048">
    <property type="entry name" value="EF_hand_dom"/>
</dbReference>
<dbReference type="PROSITE" id="PS00018">
    <property type="entry name" value="EF_HAND_1"/>
    <property type="match status" value="1"/>
</dbReference>
<proteinExistence type="predicted"/>
<dbReference type="Proteomes" id="UP000650467">
    <property type="component" value="Unassembled WGS sequence"/>
</dbReference>
<feature type="region of interest" description="Disordered" evidence="1">
    <location>
        <begin position="1"/>
        <end position="30"/>
    </location>
</feature>
<gene>
    <name evidence="4" type="ORF">HXX76_014390</name>
</gene>
<evidence type="ECO:0000259" key="3">
    <source>
        <dbReference type="PROSITE" id="PS50222"/>
    </source>
</evidence>
<keyword evidence="5" id="KW-1185">Reference proteome</keyword>
<dbReference type="AlphaFoldDB" id="A0A835SCM7"/>
<keyword evidence="2" id="KW-0472">Membrane</keyword>
<sequence>MAKAGDVEAAKDLKVDVPDGERSSPSGGNQITLERFNTPTRNVLRKFDDNGDGRIDANEIQAVVSTLVAEKFKSKAFKIGLIVLGVFTIILLGAMFGLTWAVVAALKDTEVNDSGVMTTNDGASTPVLTANLDMTVSSDGKLVSRTSNSTIATTPAVTRSAISSEVSFDLLLKLRNLVFVSPGGGLYSVDVQGVARIPKTTGGHVVRFQTASGILVLERNNWELVNATNAMLDGLFSSGTSGRRLLDDGVKYYLEAAGGTPIKCPDPDNFIDECPSDDVVYKWVNSDYTTPLEPGQSAPPPPSPPTGEQSVGGADCSGGQSSGSVSTCAEAMQNCGANTADKINALLDKQYCGTSCGSLSQDEVAFGGYNGITVSRTTQCQKKASSTKTFEFCCP</sequence>
<protein>
    <recommendedName>
        <fullName evidence="3">EF-hand domain-containing protein</fullName>
    </recommendedName>
</protein>
<evidence type="ECO:0000256" key="2">
    <source>
        <dbReference type="SAM" id="Phobius"/>
    </source>
</evidence>
<evidence type="ECO:0000313" key="4">
    <source>
        <dbReference type="EMBL" id="KAG2424509.1"/>
    </source>
</evidence>
<evidence type="ECO:0000256" key="1">
    <source>
        <dbReference type="SAM" id="MobiDB-lite"/>
    </source>
</evidence>
<dbReference type="EMBL" id="JAEHOC010000064">
    <property type="protein sequence ID" value="KAG2424509.1"/>
    <property type="molecule type" value="Genomic_DNA"/>
</dbReference>
<feature type="transmembrane region" description="Helical" evidence="2">
    <location>
        <begin position="81"/>
        <end position="103"/>
    </location>
</feature>
<keyword evidence="2" id="KW-1133">Transmembrane helix</keyword>
<name>A0A835SCM7_CHLIN</name>
<accession>A0A835SCM7</accession>
<organism evidence="4 5">
    <name type="scientific">Chlamydomonas incerta</name>
    <dbReference type="NCBI Taxonomy" id="51695"/>
    <lineage>
        <taxon>Eukaryota</taxon>
        <taxon>Viridiplantae</taxon>
        <taxon>Chlorophyta</taxon>
        <taxon>core chlorophytes</taxon>
        <taxon>Chlorophyceae</taxon>
        <taxon>CS clade</taxon>
        <taxon>Chlamydomonadales</taxon>
        <taxon>Chlamydomonadaceae</taxon>
        <taxon>Chlamydomonas</taxon>
    </lineage>
</organism>
<dbReference type="GO" id="GO:0005509">
    <property type="term" value="F:calcium ion binding"/>
    <property type="evidence" value="ECO:0007669"/>
    <property type="project" value="InterPro"/>
</dbReference>